<comment type="catalytic activity">
    <reaction evidence="1">
        <text>ATP + protein L-histidine = ADP + protein N-phospho-L-histidine.</text>
        <dbReference type="EC" id="2.7.13.3"/>
    </reaction>
</comment>
<sequence length="458" mass="51773">MKIRTRLTLLFTIVVASILCLFSLGVYYFSAKYRSWEFYNRLRDKARTTARLLIEIDEVDATLLKIIDRNNLTSLPQEQVIVYNALNQIIYDSDENPNTKAASKQFLNHIRSEKLIRFKDGQKEVVGVLVTYKEDHYVVIASALDRYGLSKLRNLEIILSIGWLGSLVVVAVAGWMYAGRAINPMSEIVQQVDKITVSNMNLRVYEGKGKDEISQLAITFNRMLDRLQQAFEIQRSFVANASHELRTPLTIITGQIEVTLIKRRTVEEYEKHLKSILSDIISLNKLSNNLLELAQVSMEIPAQPLQAVQVDELIYQAALTLNSKYPGYHVSFEFEDLATDDEHGFIGIGDATLLSTAFLNLMENACKFSPDKTVKVILGTEPLFLKIRFIDKGIGIAQPEIKHIFEPFYRAGNAKVIKGHGIGLSLTQKIIELHKGSITVVSSLNESTTFTIFLPKQL</sequence>
<evidence type="ECO:0000256" key="6">
    <source>
        <dbReference type="ARBA" id="ARBA00022692"/>
    </source>
</evidence>
<evidence type="ECO:0000256" key="9">
    <source>
        <dbReference type="ARBA" id="ARBA00023012"/>
    </source>
</evidence>
<dbReference type="SUPFAM" id="SSF47384">
    <property type="entry name" value="Homodimeric domain of signal transducing histidine kinase"/>
    <property type="match status" value="1"/>
</dbReference>
<dbReference type="GO" id="GO:0005524">
    <property type="term" value="F:ATP binding"/>
    <property type="evidence" value="ECO:0007669"/>
    <property type="project" value="UniProtKB-KW"/>
</dbReference>
<accession>A0ABT8R6C4</accession>
<evidence type="ECO:0000256" key="2">
    <source>
        <dbReference type="ARBA" id="ARBA00004370"/>
    </source>
</evidence>
<keyword evidence="10 11" id="KW-0472">Membrane</keyword>
<dbReference type="Gene3D" id="6.10.340.10">
    <property type="match status" value="1"/>
</dbReference>
<name>A0ABT8R6C4_9BACT</name>
<dbReference type="InterPro" id="IPR036097">
    <property type="entry name" value="HisK_dim/P_sf"/>
</dbReference>
<keyword evidence="8 11" id="KW-1133">Transmembrane helix</keyword>
<dbReference type="PANTHER" id="PTHR45436:SF5">
    <property type="entry name" value="SENSOR HISTIDINE KINASE TRCS"/>
    <property type="match status" value="1"/>
</dbReference>
<dbReference type="InterPro" id="IPR050428">
    <property type="entry name" value="TCS_sensor_his_kinase"/>
</dbReference>
<proteinExistence type="predicted"/>
<dbReference type="InterPro" id="IPR036890">
    <property type="entry name" value="HATPase_C_sf"/>
</dbReference>
<dbReference type="PROSITE" id="PS50109">
    <property type="entry name" value="HIS_KIN"/>
    <property type="match status" value="1"/>
</dbReference>
<dbReference type="PRINTS" id="PR00344">
    <property type="entry name" value="BCTRLSENSOR"/>
</dbReference>
<reference evidence="14" key="1">
    <citation type="submission" date="2023-07" db="EMBL/GenBank/DDBJ databases">
        <title>The genome sequence of Rhodocytophaga aerolata KACC 12507.</title>
        <authorList>
            <person name="Zhang X."/>
        </authorList>
    </citation>
    <scope>NUCLEOTIDE SEQUENCE</scope>
    <source>
        <strain evidence="14">KACC 12507</strain>
    </source>
</reference>
<dbReference type="SMART" id="SM00388">
    <property type="entry name" value="HisKA"/>
    <property type="match status" value="1"/>
</dbReference>
<feature type="domain" description="Histidine kinase" evidence="12">
    <location>
        <begin position="240"/>
        <end position="458"/>
    </location>
</feature>
<dbReference type="PANTHER" id="PTHR45436">
    <property type="entry name" value="SENSOR HISTIDINE KINASE YKOH"/>
    <property type="match status" value="1"/>
</dbReference>
<evidence type="ECO:0000259" key="13">
    <source>
        <dbReference type="PROSITE" id="PS50885"/>
    </source>
</evidence>
<keyword evidence="14" id="KW-0547">Nucleotide-binding</keyword>
<dbReference type="SUPFAM" id="SSF158472">
    <property type="entry name" value="HAMP domain-like"/>
    <property type="match status" value="1"/>
</dbReference>
<evidence type="ECO:0000313" key="14">
    <source>
        <dbReference type="EMBL" id="MDO1447647.1"/>
    </source>
</evidence>
<dbReference type="Pfam" id="PF00672">
    <property type="entry name" value="HAMP"/>
    <property type="match status" value="1"/>
</dbReference>
<dbReference type="RefSeq" id="WP_302038452.1">
    <property type="nucleotide sequence ID" value="NZ_JAUKPO010000008.1"/>
</dbReference>
<feature type="transmembrane region" description="Helical" evidence="11">
    <location>
        <begin position="157"/>
        <end position="178"/>
    </location>
</feature>
<dbReference type="InterPro" id="IPR003661">
    <property type="entry name" value="HisK_dim/P_dom"/>
</dbReference>
<dbReference type="Gene3D" id="1.10.287.130">
    <property type="match status" value="1"/>
</dbReference>
<dbReference type="Proteomes" id="UP001168528">
    <property type="component" value="Unassembled WGS sequence"/>
</dbReference>
<evidence type="ECO:0000256" key="11">
    <source>
        <dbReference type="SAM" id="Phobius"/>
    </source>
</evidence>
<evidence type="ECO:0000256" key="1">
    <source>
        <dbReference type="ARBA" id="ARBA00000085"/>
    </source>
</evidence>
<evidence type="ECO:0000259" key="12">
    <source>
        <dbReference type="PROSITE" id="PS50109"/>
    </source>
</evidence>
<evidence type="ECO:0000256" key="4">
    <source>
        <dbReference type="ARBA" id="ARBA00022553"/>
    </source>
</evidence>
<evidence type="ECO:0000256" key="3">
    <source>
        <dbReference type="ARBA" id="ARBA00012438"/>
    </source>
</evidence>
<comment type="subcellular location">
    <subcellularLocation>
        <location evidence="2">Membrane</location>
    </subcellularLocation>
</comment>
<keyword evidence="4" id="KW-0597">Phosphoprotein</keyword>
<dbReference type="EC" id="2.7.13.3" evidence="3"/>
<dbReference type="InterPro" id="IPR005467">
    <property type="entry name" value="His_kinase_dom"/>
</dbReference>
<dbReference type="PROSITE" id="PS50885">
    <property type="entry name" value="HAMP"/>
    <property type="match status" value="1"/>
</dbReference>
<dbReference type="InterPro" id="IPR003660">
    <property type="entry name" value="HAMP_dom"/>
</dbReference>
<keyword evidence="14" id="KW-0067">ATP-binding</keyword>
<dbReference type="SMART" id="SM00387">
    <property type="entry name" value="HATPase_c"/>
    <property type="match status" value="1"/>
</dbReference>
<dbReference type="Pfam" id="PF00512">
    <property type="entry name" value="HisKA"/>
    <property type="match status" value="1"/>
</dbReference>
<evidence type="ECO:0000256" key="8">
    <source>
        <dbReference type="ARBA" id="ARBA00022989"/>
    </source>
</evidence>
<keyword evidence="7" id="KW-0418">Kinase</keyword>
<evidence type="ECO:0000256" key="5">
    <source>
        <dbReference type="ARBA" id="ARBA00022679"/>
    </source>
</evidence>
<feature type="transmembrane region" description="Helical" evidence="11">
    <location>
        <begin position="7"/>
        <end position="29"/>
    </location>
</feature>
<organism evidence="14 15">
    <name type="scientific">Rhodocytophaga aerolata</name>
    <dbReference type="NCBI Taxonomy" id="455078"/>
    <lineage>
        <taxon>Bacteria</taxon>
        <taxon>Pseudomonadati</taxon>
        <taxon>Bacteroidota</taxon>
        <taxon>Cytophagia</taxon>
        <taxon>Cytophagales</taxon>
        <taxon>Rhodocytophagaceae</taxon>
        <taxon>Rhodocytophaga</taxon>
    </lineage>
</organism>
<evidence type="ECO:0000313" key="15">
    <source>
        <dbReference type="Proteomes" id="UP001168528"/>
    </source>
</evidence>
<evidence type="ECO:0000256" key="10">
    <source>
        <dbReference type="ARBA" id="ARBA00023136"/>
    </source>
</evidence>
<dbReference type="InterPro" id="IPR003594">
    <property type="entry name" value="HATPase_dom"/>
</dbReference>
<dbReference type="EMBL" id="JAUKPO010000008">
    <property type="protein sequence ID" value="MDO1447647.1"/>
    <property type="molecule type" value="Genomic_DNA"/>
</dbReference>
<dbReference type="Pfam" id="PF02518">
    <property type="entry name" value="HATPase_c"/>
    <property type="match status" value="1"/>
</dbReference>
<dbReference type="Gene3D" id="3.30.565.10">
    <property type="entry name" value="Histidine kinase-like ATPase, C-terminal domain"/>
    <property type="match status" value="1"/>
</dbReference>
<evidence type="ECO:0000256" key="7">
    <source>
        <dbReference type="ARBA" id="ARBA00022777"/>
    </source>
</evidence>
<dbReference type="CDD" id="cd06225">
    <property type="entry name" value="HAMP"/>
    <property type="match status" value="1"/>
</dbReference>
<comment type="caution">
    <text evidence="14">The sequence shown here is derived from an EMBL/GenBank/DDBJ whole genome shotgun (WGS) entry which is preliminary data.</text>
</comment>
<keyword evidence="5" id="KW-0808">Transferase</keyword>
<dbReference type="InterPro" id="IPR004358">
    <property type="entry name" value="Sig_transdc_His_kin-like_C"/>
</dbReference>
<protein>
    <recommendedName>
        <fullName evidence="3">histidine kinase</fullName>
        <ecNumber evidence="3">2.7.13.3</ecNumber>
    </recommendedName>
</protein>
<dbReference type="CDD" id="cd00075">
    <property type="entry name" value="HATPase"/>
    <property type="match status" value="1"/>
</dbReference>
<feature type="domain" description="HAMP" evidence="13">
    <location>
        <begin position="179"/>
        <end position="232"/>
    </location>
</feature>
<keyword evidence="6 11" id="KW-0812">Transmembrane</keyword>
<gene>
    <name evidence="14" type="ORF">Q0590_15360</name>
</gene>
<dbReference type="SUPFAM" id="SSF55874">
    <property type="entry name" value="ATPase domain of HSP90 chaperone/DNA topoisomerase II/histidine kinase"/>
    <property type="match status" value="1"/>
</dbReference>
<keyword evidence="9" id="KW-0902">Two-component regulatory system</keyword>
<keyword evidence="15" id="KW-1185">Reference proteome</keyword>
<dbReference type="SMART" id="SM00304">
    <property type="entry name" value="HAMP"/>
    <property type="match status" value="1"/>
</dbReference>
<dbReference type="CDD" id="cd00082">
    <property type="entry name" value="HisKA"/>
    <property type="match status" value="1"/>
</dbReference>